<keyword evidence="1" id="KW-0812">Transmembrane</keyword>
<name>A0A8H7YUR2_AJECA</name>
<dbReference type="EMBL" id="JAEVHI010000003">
    <property type="protein sequence ID" value="KAG5295979.1"/>
    <property type="molecule type" value="Genomic_DNA"/>
</dbReference>
<comment type="caution">
    <text evidence="2">The sequence shown here is derived from an EMBL/GenBank/DDBJ whole genome shotgun (WGS) entry which is preliminary data.</text>
</comment>
<accession>A0A8H7YUR2</accession>
<keyword evidence="1" id="KW-1133">Transmembrane helix</keyword>
<keyword evidence="1" id="KW-0472">Membrane</keyword>
<dbReference type="VEuPathDB" id="FungiDB:I7I52_06435"/>
<organism evidence="2 3">
    <name type="scientific">Ajellomyces capsulatus</name>
    <name type="common">Darling's disease fungus</name>
    <name type="synonym">Histoplasma capsulatum</name>
    <dbReference type="NCBI Taxonomy" id="5037"/>
    <lineage>
        <taxon>Eukaryota</taxon>
        <taxon>Fungi</taxon>
        <taxon>Dikarya</taxon>
        <taxon>Ascomycota</taxon>
        <taxon>Pezizomycotina</taxon>
        <taxon>Eurotiomycetes</taxon>
        <taxon>Eurotiomycetidae</taxon>
        <taxon>Onygenales</taxon>
        <taxon>Ajellomycetaceae</taxon>
        <taxon>Histoplasma</taxon>
    </lineage>
</organism>
<evidence type="ECO:0000313" key="2">
    <source>
        <dbReference type="EMBL" id="KAG5295979.1"/>
    </source>
</evidence>
<dbReference type="AlphaFoldDB" id="A0A8H7YUR2"/>
<protein>
    <submittedName>
        <fullName evidence="2">Uncharacterized protein</fullName>
    </submittedName>
</protein>
<proteinExistence type="predicted"/>
<reference evidence="2 3" key="1">
    <citation type="submission" date="2021-01" db="EMBL/GenBank/DDBJ databases">
        <title>Chromosome-level genome assembly of a human fungal pathogen reveals clustering of transcriptionally co-regulated genes.</title>
        <authorList>
            <person name="Voorhies M."/>
            <person name="Cohen S."/>
            <person name="Shea T.P."/>
            <person name="Petrus S."/>
            <person name="Munoz J.F."/>
            <person name="Poplawski S."/>
            <person name="Goldman W.E."/>
            <person name="Michael T."/>
            <person name="Cuomo C.A."/>
            <person name="Sil A."/>
            <person name="Beyhan S."/>
        </authorList>
    </citation>
    <scope>NUCLEOTIDE SEQUENCE [LARGE SCALE GENOMIC DNA]</scope>
    <source>
        <strain evidence="2 3">G184AR</strain>
    </source>
</reference>
<evidence type="ECO:0000256" key="1">
    <source>
        <dbReference type="SAM" id="Phobius"/>
    </source>
</evidence>
<dbReference type="Proteomes" id="UP000670092">
    <property type="component" value="Unassembled WGS sequence"/>
</dbReference>
<sequence length="123" mass="13486">MDGILPLKRFNGSKKSISGSDFNKPTSIGTPRVEMPGRVMQWCMTTTTTTTMMMNACGMWHVGGICGEELRVRGCVDALVLVLGLDDEMHRSSLRCSALLYSALLCPGTIYSFLLLLSHRNPS</sequence>
<feature type="transmembrane region" description="Helical" evidence="1">
    <location>
        <begin position="98"/>
        <end position="117"/>
    </location>
</feature>
<gene>
    <name evidence="2" type="ORF">I7I52_06435</name>
</gene>
<evidence type="ECO:0000313" key="3">
    <source>
        <dbReference type="Proteomes" id="UP000670092"/>
    </source>
</evidence>